<comment type="caution">
    <text evidence="1">The sequence shown here is derived from an EMBL/GenBank/DDBJ whole genome shotgun (WGS) entry which is preliminary data.</text>
</comment>
<protein>
    <submittedName>
        <fullName evidence="1">HEAT repeat domain-containing protein</fullName>
    </submittedName>
</protein>
<organism evidence="1 2">
    <name type="scientific">Dissulfurirhabdus thermomarina</name>
    <dbReference type="NCBI Taxonomy" id="1765737"/>
    <lineage>
        <taxon>Bacteria</taxon>
        <taxon>Deltaproteobacteria</taxon>
        <taxon>Dissulfurirhabdaceae</taxon>
        <taxon>Dissulfurirhabdus</taxon>
    </lineage>
</organism>
<dbReference type="EMBL" id="JAAGRR010000026">
    <property type="protein sequence ID" value="NDY41954.1"/>
    <property type="molecule type" value="Genomic_DNA"/>
</dbReference>
<proteinExistence type="predicted"/>
<evidence type="ECO:0000313" key="1">
    <source>
        <dbReference type="EMBL" id="NDY41954.1"/>
    </source>
</evidence>
<accession>A0A6N9TQE9</accession>
<dbReference type="Gene3D" id="1.25.10.10">
    <property type="entry name" value="Leucine-rich Repeat Variant"/>
    <property type="match status" value="1"/>
</dbReference>
<dbReference type="InterPro" id="IPR054701">
    <property type="entry name" value="DVU0298-like"/>
</dbReference>
<keyword evidence="2" id="KW-1185">Reference proteome</keyword>
<dbReference type="InterPro" id="IPR016024">
    <property type="entry name" value="ARM-type_fold"/>
</dbReference>
<dbReference type="AlphaFoldDB" id="A0A6N9TQE9"/>
<dbReference type="NCBIfam" id="NF045662">
    <property type="entry name" value="DVU0298_fam"/>
    <property type="match status" value="1"/>
</dbReference>
<dbReference type="RefSeq" id="WP_163298105.1">
    <property type="nucleotide sequence ID" value="NZ_JAAGRR010000026.1"/>
</dbReference>
<dbReference type="SUPFAM" id="SSF48371">
    <property type="entry name" value="ARM repeat"/>
    <property type="match status" value="1"/>
</dbReference>
<dbReference type="InterPro" id="IPR011989">
    <property type="entry name" value="ARM-like"/>
</dbReference>
<evidence type="ECO:0000313" key="2">
    <source>
        <dbReference type="Proteomes" id="UP000469346"/>
    </source>
</evidence>
<dbReference type="Proteomes" id="UP000469346">
    <property type="component" value="Unassembled WGS sequence"/>
</dbReference>
<sequence>MRRAPGAGGAARGGLRRRLASLLEKEPDRALAEIRRLPPRRAVSPLVGLFCHGDERVRWGAVRALGEVTARLAAEDPEAARVVVRRLMWSLNDESGGIGWGAPEAMGEILARHEGLAEEYAPILVSYIREDGNFLEYPPLQRGALWGVGRLAEARPDLARALDAGRHAAPFLRAADPALRGLAAWVLAGTGPGEARAALEALREDGAVFRLFRGGRFEEVTVGRLAEAALDGN</sequence>
<name>A0A6N9TQE9_DISTH</name>
<gene>
    <name evidence="1" type="ORF">G3N55_03705</name>
</gene>
<reference evidence="1 2" key="1">
    <citation type="submission" date="2020-02" db="EMBL/GenBank/DDBJ databases">
        <title>Comparative genomics of sulfur disproportionating microorganisms.</title>
        <authorList>
            <person name="Ward L.M."/>
            <person name="Bertran E."/>
            <person name="Johnston D.T."/>
        </authorList>
    </citation>
    <scope>NUCLEOTIDE SEQUENCE [LARGE SCALE GENOMIC DNA]</scope>
    <source>
        <strain evidence="1 2">DSM 100025</strain>
    </source>
</reference>